<keyword evidence="2" id="KW-1185">Reference proteome</keyword>
<dbReference type="KEGG" id="vg:29125759"/>
<dbReference type="GeneID" id="29125759"/>
<dbReference type="EMBL" id="KU728633">
    <property type="protein sequence ID" value="AMQ66974.1"/>
    <property type="molecule type" value="Genomic_DNA"/>
</dbReference>
<evidence type="ECO:0000313" key="1">
    <source>
        <dbReference type="EMBL" id="AMQ66974.1"/>
    </source>
</evidence>
<name>A0A142F2G7_9CAUD</name>
<reference evidence="2" key="1">
    <citation type="submission" date="2016-02" db="EMBL/GenBank/DDBJ databases">
        <authorList>
            <person name="Isern S."/>
            <person name="Barcellona C.M."/>
            <person name="Dozier K.D."/>
            <person name="Faust J.M."/>
            <person name="Fedrick A.J."/>
            <person name="Gagliardi L.E."/>
            <person name="Gatt S.M."/>
            <person name="Gleason P.S."/>
            <person name="Gomez E.A."/>
            <person name="Hoffman A.M."/>
            <person name="Jenkins M."/>
            <person name="Jones M.J."/>
            <person name="Lang J.F."/>
            <person name="Lequay S.M."/>
            <person name="Mars P.J."/>
            <person name="Mtchedlidze N."/>
            <person name="Osking Z.B."/>
            <person name="Paul L.M."/>
            <person name="Pica A.N."/>
            <person name="Robison M.D."/>
            <person name="Rodriguez D."/>
            <person name="Rosales K.A."/>
            <person name="Saravis L.E."/>
            <person name="Sisson B.M."/>
            <person name="Tan A.L."/>
            <person name="Voltaire R."/>
            <person name="Michael S.F."/>
            <person name="Warner M.H."/>
            <person name="Bradley K.W."/>
            <person name="Asai D.J."/>
            <person name="Bowman C.A."/>
            <person name="Russell D.A."/>
            <person name="Pope W.H."/>
            <person name="Jacobs-Sera D."/>
            <person name="Hendrix R.W."/>
            <person name="Hatfull G.F."/>
        </authorList>
    </citation>
    <scope>NUCLEOTIDE SEQUENCE [LARGE SCALE GENOMIC DNA]</scope>
</reference>
<protein>
    <submittedName>
        <fullName evidence="1">Uncharacterized protein</fullName>
    </submittedName>
</protein>
<evidence type="ECO:0000313" key="2">
    <source>
        <dbReference type="Proteomes" id="UP000201826"/>
    </source>
</evidence>
<proteinExistence type="predicted"/>
<dbReference type="Proteomes" id="UP000201826">
    <property type="component" value="Segment"/>
</dbReference>
<sequence>MANRLIAGYPRGQLETMIRLQRRTLLLERADLTHTVNDASRRLGQVTEELAELDRAEQLLHDM</sequence>
<accession>A0A142F2G7</accession>
<gene>
    <name evidence="1" type="primary">38</name>
    <name evidence="1" type="ORF">SEA_BIPPER_38</name>
</gene>
<organism evidence="1 2">
    <name type="scientific">Mycobacterium phage Bipper</name>
    <dbReference type="NCBI Taxonomy" id="1805457"/>
    <lineage>
        <taxon>Viruses</taxon>
        <taxon>Duplodnaviria</taxon>
        <taxon>Heunggongvirae</taxon>
        <taxon>Uroviricota</taxon>
        <taxon>Caudoviricetes</taxon>
        <taxon>Bippervirus</taxon>
        <taxon>Bippervirus bipper</taxon>
    </lineage>
</organism>
<dbReference type="RefSeq" id="YP_009303186.1">
    <property type="nucleotide sequence ID" value="NC_031253.1"/>
</dbReference>